<comment type="caution">
    <text evidence="2">The sequence shown here is derived from an EMBL/GenBank/DDBJ whole genome shotgun (WGS) entry which is preliminary data.</text>
</comment>
<protein>
    <submittedName>
        <fullName evidence="2">Uncharacterized protein</fullName>
    </submittedName>
</protein>
<name>A0ABR4CCH5_9HELO</name>
<organism evidence="2 3">
    <name type="scientific">Oculimacula yallundae</name>
    <dbReference type="NCBI Taxonomy" id="86028"/>
    <lineage>
        <taxon>Eukaryota</taxon>
        <taxon>Fungi</taxon>
        <taxon>Dikarya</taxon>
        <taxon>Ascomycota</taxon>
        <taxon>Pezizomycotina</taxon>
        <taxon>Leotiomycetes</taxon>
        <taxon>Helotiales</taxon>
        <taxon>Ploettnerulaceae</taxon>
        <taxon>Oculimacula</taxon>
    </lineage>
</organism>
<accession>A0ABR4CCH5</accession>
<sequence length="96" mass="10652">MHTTTDLTNITTMTTLIPTTPASSPRPSYRKHTRALSRDLGFKTIPMFEMPMTMENTIPENTMAASGSYTNLLTRARGISAPPPPPPFLKRSSSWQ</sequence>
<reference evidence="2 3" key="1">
    <citation type="journal article" date="2024" name="Commun. Biol.">
        <title>Comparative genomic analysis of thermophilic fungi reveals convergent evolutionary adaptations and gene losses.</title>
        <authorList>
            <person name="Steindorff A.S."/>
            <person name="Aguilar-Pontes M.V."/>
            <person name="Robinson A.J."/>
            <person name="Andreopoulos B."/>
            <person name="LaButti K."/>
            <person name="Kuo A."/>
            <person name="Mondo S."/>
            <person name="Riley R."/>
            <person name="Otillar R."/>
            <person name="Haridas S."/>
            <person name="Lipzen A."/>
            <person name="Grimwood J."/>
            <person name="Schmutz J."/>
            <person name="Clum A."/>
            <person name="Reid I.D."/>
            <person name="Moisan M.C."/>
            <person name="Butler G."/>
            <person name="Nguyen T.T.M."/>
            <person name="Dewar K."/>
            <person name="Conant G."/>
            <person name="Drula E."/>
            <person name="Henrissat B."/>
            <person name="Hansel C."/>
            <person name="Singer S."/>
            <person name="Hutchinson M.I."/>
            <person name="de Vries R.P."/>
            <person name="Natvig D.O."/>
            <person name="Powell A.J."/>
            <person name="Tsang A."/>
            <person name="Grigoriev I.V."/>
        </authorList>
    </citation>
    <scope>NUCLEOTIDE SEQUENCE [LARGE SCALE GENOMIC DNA]</scope>
    <source>
        <strain evidence="2 3">CBS 494.80</strain>
    </source>
</reference>
<keyword evidence="3" id="KW-1185">Reference proteome</keyword>
<feature type="region of interest" description="Disordered" evidence="1">
    <location>
        <begin position="1"/>
        <end position="32"/>
    </location>
</feature>
<proteinExistence type="predicted"/>
<feature type="region of interest" description="Disordered" evidence="1">
    <location>
        <begin position="76"/>
        <end position="96"/>
    </location>
</feature>
<evidence type="ECO:0000256" key="1">
    <source>
        <dbReference type="SAM" id="MobiDB-lite"/>
    </source>
</evidence>
<dbReference type="Proteomes" id="UP001595075">
    <property type="component" value="Unassembled WGS sequence"/>
</dbReference>
<evidence type="ECO:0000313" key="3">
    <source>
        <dbReference type="Proteomes" id="UP001595075"/>
    </source>
</evidence>
<dbReference type="EMBL" id="JAZHXI010000010">
    <property type="protein sequence ID" value="KAL2067176.1"/>
    <property type="molecule type" value="Genomic_DNA"/>
</dbReference>
<feature type="compositionally biased region" description="Low complexity" evidence="1">
    <location>
        <begin position="1"/>
        <end position="21"/>
    </location>
</feature>
<gene>
    <name evidence="2" type="ORF">VTL71DRAFT_1600</name>
</gene>
<evidence type="ECO:0000313" key="2">
    <source>
        <dbReference type="EMBL" id="KAL2067176.1"/>
    </source>
</evidence>